<protein>
    <submittedName>
        <fullName evidence="1">Uncharacterized protein</fullName>
    </submittedName>
</protein>
<dbReference type="Proteomes" id="UP000754495">
    <property type="component" value="Unassembled WGS sequence"/>
</dbReference>
<dbReference type="RefSeq" id="WP_243871212.1">
    <property type="nucleotide sequence ID" value="NZ_JAANOU010000001.1"/>
</dbReference>
<evidence type="ECO:0000313" key="2">
    <source>
        <dbReference type="Proteomes" id="UP000754495"/>
    </source>
</evidence>
<gene>
    <name evidence="1" type="ORF">FHX46_000552</name>
</gene>
<evidence type="ECO:0000313" key="1">
    <source>
        <dbReference type="EMBL" id="NIH78022.1"/>
    </source>
</evidence>
<accession>A0ABX0SQ20</accession>
<reference evidence="1 2" key="1">
    <citation type="submission" date="2020-03" db="EMBL/GenBank/DDBJ databases">
        <title>Sequencing the genomes of 1000 actinobacteria strains.</title>
        <authorList>
            <person name="Klenk H.-P."/>
        </authorList>
    </citation>
    <scope>NUCLEOTIDE SEQUENCE [LARGE SCALE GENOMIC DNA]</scope>
    <source>
        <strain evidence="1 2">DSM 45668</strain>
    </source>
</reference>
<sequence length="75" mass="8492">MKSPSIANAIAAILLHVRDHTGIRPDVYFAWTEGNPFRFIVRYLIFGDGDIPPVTREVLRRAEPDPSRRPLVHVG</sequence>
<dbReference type="EMBL" id="JAANOU010000001">
    <property type="protein sequence ID" value="NIH78022.1"/>
    <property type="molecule type" value="Genomic_DNA"/>
</dbReference>
<keyword evidence="2" id="KW-1185">Reference proteome</keyword>
<organism evidence="1 2">
    <name type="scientific">Amycolatopsis viridis</name>
    <dbReference type="NCBI Taxonomy" id="185678"/>
    <lineage>
        <taxon>Bacteria</taxon>
        <taxon>Bacillati</taxon>
        <taxon>Actinomycetota</taxon>
        <taxon>Actinomycetes</taxon>
        <taxon>Pseudonocardiales</taxon>
        <taxon>Pseudonocardiaceae</taxon>
        <taxon>Amycolatopsis</taxon>
    </lineage>
</organism>
<name>A0ABX0SQ20_9PSEU</name>
<proteinExistence type="predicted"/>
<comment type="caution">
    <text evidence="1">The sequence shown here is derived from an EMBL/GenBank/DDBJ whole genome shotgun (WGS) entry which is preliminary data.</text>
</comment>